<proteinExistence type="predicted"/>
<protein>
    <submittedName>
        <fullName evidence="4">Transforming acidic coiled-coil-containing protein C-terminal domain-containing protein</fullName>
    </submittedName>
</protein>
<dbReference type="Proteomes" id="UP000046395">
    <property type="component" value="Unassembled WGS sequence"/>
</dbReference>
<evidence type="ECO:0000256" key="2">
    <source>
        <dbReference type="SAM" id="SignalP"/>
    </source>
</evidence>
<reference evidence="4" key="1">
    <citation type="submission" date="2019-12" db="UniProtKB">
        <authorList>
            <consortium name="WormBaseParasite"/>
        </authorList>
    </citation>
    <scope>IDENTIFICATION</scope>
</reference>
<evidence type="ECO:0000256" key="1">
    <source>
        <dbReference type="SAM" id="Coils"/>
    </source>
</evidence>
<organism evidence="3 4">
    <name type="scientific">Trichuris muris</name>
    <name type="common">Mouse whipworm</name>
    <dbReference type="NCBI Taxonomy" id="70415"/>
    <lineage>
        <taxon>Eukaryota</taxon>
        <taxon>Metazoa</taxon>
        <taxon>Ecdysozoa</taxon>
        <taxon>Nematoda</taxon>
        <taxon>Enoplea</taxon>
        <taxon>Dorylaimia</taxon>
        <taxon>Trichinellida</taxon>
        <taxon>Trichuridae</taxon>
        <taxon>Trichuris</taxon>
    </lineage>
</organism>
<feature type="chain" id="PRO_5024353567" evidence="2">
    <location>
        <begin position="18"/>
        <end position="266"/>
    </location>
</feature>
<keyword evidence="2" id="KW-0732">Signal</keyword>
<keyword evidence="1" id="KW-0175">Coiled coil</keyword>
<keyword evidence="3" id="KW-1185">Reference proteome</keyword>
<evidence type="ECO:0000313" key="4">
    <source>
        <dbReference type="WBParaSite" id="TMUE_2000008878.1"/>
    </source>
</evidence>
<feature type="coiled-coil region" evidence="1">
    <location>
        <begin position="135"/>
        <end position="179"/>
    </location>
</feature>
<name>A0A5S6QNW8_TRIMR</name>
<feature type="signal peptide" evidence="2">
    <location>
        <begin position="1"/>
        <end position="17"/>
    </location>
</feature>
<evidence type="ECO:0000313" key="3">
    <source>
        <dbReference type="Proteomes" id="UP000046395"/>
    </source>
</evidence>
<accession>A0A5S6QNW8</accession>
<sequence length="266" mass="31621">MKLAFILLITYLTCALGKKKEEETMRRIKLILKPSDADKRVRDELRSRINKAEETCREEKCNTEWSSLVKGTEQDTFGELVREYDKCMDKCRMQTIGREVGMLQEIMKKADFWKNLMQIEEEMSLQDALAYWTEIKEEFKYLEEAERKYESAQEALKLTEDEESKVKQLKQEAKRQQIICRTGECASLHQKLLQAEKAKDKVELTMQYDQCMTRCMQVVADRVKEMQRLRAKKDYLKAMKEIRKEMSVLEALRYFDDVKRDLGMID</sequence>
<dbReference type="AlphaFoldDB" id="A0A5S6QNW8"/>
<dbReference type="WBParaSite" id="TMUE_2000008878.1">
    <property type="protein sequence ID" value="TMUE_2000008878.1"/>
    <property type="gene ID" value="WBGene00287381"/>
</dbReference>